<evidence type="ECO:0000313" key="1">
    <source>
        <dbReference type="EMBL" id="SDX65965.1"/>
    </source>
</evidence>
<accession>A0A1H3DHS2</accession>
<protein>
    <submittedName>
        <fullName evidence="1">Uncharacterized protein</fullName>
    </submittedName>
</protein>
<keyword evidence="2" id="KW-1185">Reference proteome</keyword>
<dbReference type="RefSeq" id="WP_093754540.1">
    <property type="nucleotide sequence ID" value="NZ_FNNG01000015.1"/>
</dbReference>
<organism evidence="1 2">
    <name type="scientific">Tepidimicrobium xylanilyticum</name>
    <dbReference type="NCBI Taxonomy" id="1123352"/>
    <lineage>
        <taxon>Bacteria</taxon>
        <taxon>Bacillati</taxon>
        <taxon>Bacillota</taxon>
        <taxon>Tissierellia</taxon>
        <taxon>Tissierellales</taxon>
        <taxon>Tepidimicrobiaceae</taxon>
        <taxon>Tepidimicrobium</taxon>
    </lineage>
</organism>
<dbReference type="AlphaFoldDB" id="A0A1H3DHS2"/>
<gene>
    <name evidence="1" type="ORF">SAMN05660923_02688</name>
</gene>
<dbReference type="Proteomes" id="UP000198828">
    <property type="component" value="Unassembled WGS sequence"/>
</dbReference>
<name>A0A1H3DHS2_9FIRM</name>
<evidence type="ECO:0000313" key="2">
    <source>
        <dbReference type="Proteomes" id="UP000198828"/>
    </source>
</evidence>
<dbReference type="EMBL" id="FNNG01000015">
    <property type="protein sequence ID" value="SDX65965.1"/>
    <property type="molecule type" value="Genomic_DNA"/>
</dbReference>
<reference evidence="1 2" key="1">
    <citation type="submission" date="2016-10" db="EMBL/GenBank/DDBJ databases">
        <authorList>
            <person name="de Groot N.N."/>
        </authorList>
    </citation>
    <scope>NUCLEOTIDE SEQUENCE [LARGE SCALE GENOMIC DNA]</scope>
    <source>
        <strain evidence="1 2">DSM 23310</strain>
    </source>
</reference>
<proteinExistence type="predicted"/>
<sequence>MKRIIILIIIILCLLNFSFLMELRKHNNRANQFQKFILDKITIYLPRDYVLPVLSQEPIKLEELYAVDGYIDSTKAYFEYVFGIEETNISQYLYNTRNGIKKLIKLIENDGDTTEIENLKNELIEIQRDTLDRHSKREYN</sequence>